<dbReference type="GO" id="GO:0004175">
    <property type="term" value="F:endopeptidase activity"/>
    <property type="evidence" value="ECO:0007669"/>
    <property type="project" value="UniProtKB-ARBA"/>
</dbReference>
<keyword evidence="3" id="KW-0645">Protease</keyword>
<dbReference type="InterPro" id="IPR003675">
    <property type="entry name" value="Rce1/LyrA-like_dom"/>
</dbReference>
<evidence type="ECO:0000313" key="3">
    <source>
        <dbReference type="EMBL" id="SNV37245.1"/>
    </source>
</evidence>
<feature type="transmembrane region" description="Helical" evidence="1">
    <location>
        <begin position="206"/>
        <end position="226"/>
    </location>
</feature>
<feature type="transmembrane region" description="Helical" evidence="1">
    <location>
        <begin position="44"/>
        <end position="72"/>
    </location>
</feature>
<evidence type="ECO:0000256" key="1">
    <source>
        <dbReference type="SAM" id="Phobius"/>
    </source>
</evidence>
<feature type="transmembrane region" description="Helical" evidence="1">
    <location>
        <begin position="286"/>
        <end position="304"/>
    </location>
</feature>
<accession>A0A239WRM1</accession>
<dbReference type="InterPro" id="IPR052710">
    <property type="entry name" value="CAAX_protease"/>
</dbReference>
<evidence type="ECO:0000259" key="2">
    <source>
        <dbReference type="Pfam" id="PF02517"/>
    </source>
</evidence>
<gene>
    <name evidence="3" type="ORF">SAMEA4412665_01490</name>
</gene>
<dbReference type="GO" id="GO:0080120">
    <property type="term" value="P:CAAX-box protein maturation"/>
    <property type="evidence" value="ECO:0007669"/>
    <property type="project" value="UniProtKB-ARBA"/>
</dbReference>
<evidence type="ECO:0000313" key="4">
    <source>
        <dbReference type="Proteomes" id="UP000215332"/>
    </source>
</evidence>
<keyword evidence="1" id="KW-0812">Transmembrane</keyword>
<dbReference type="Proteomes" id="UP000215332">
    <property type="component" value="Chromosome 1"/>
</dbReference>
<dbReference type="GO" id="GO:0006508">
    <property type="term" value="P:proteolysis"/>
    <property type="evidence" value="ECO:0007669"/>
    <property type="project" value="UniProtKB-KW"/>
</dbReference>
<feature type="transmembrane region" description="Helical" evidence="1">
    <location>
        <begin position="232"/>
        <end position="265"/>
    </location>
</feature>
<dbReference type="PANTHER" id="PTHR36435">
    <property type="entry name" value="SLR1288 PROTEIN"/>
    <property type="match status" value="1"/>
</dbReference>
<dbReference type="eggNOG" id="COG1266">
    <property type="taxonomic scope" value="Bacteria"/>
</dbReference>
<name>A0A239WRM1_9ACTN</name>
<feature type="transmembrane region" description="Helical" evidence="1">
    <location>
        <begin position="92"/>
        <end position="113"/>
    </location>
</feature>
<proteinExistence type="predicted"/>
<feature type="transmembrane region" description="Helical" evidence="1">
    <location>
        <begin position="133"/>
        <end position="153"/>
    </location>
</feature>
<dbReference type="EMBL" id="LT906441">
    <property type="protein sequence ID" value="SNV37245.1"/>
    <property type="molecule type" value="Genomic_DNA"/>
</dbReference>
<feature type="domain" description="CAAX prenyl protease 2/Lysostaphin resistance protein A-like" evidence="2">
    <location>
        <begin position="169"/>
        <end position="261"/>
    </location>
</feature>
<dbReference type="PANTHER" id="PTHR36435:SF1">
    <property type="entry name" value="CAAX AMINO TERMINAL PROTEASE FAMILY PROTEIN"/>
    <property type="match status" value="1"/>
</dbReference>
<dbReference type="KEGG" id="cgrn:4412665_01490"/>
<reference evidence="3 4" key="1">
    <citation type="submission" date="2017-06" db="EMBL/GenBank/DDBJ databases">
        <authorList>
            <consortium name="Pathogen Informatics"/>
        </authorList>
    </citation>
    <scope>NUCLEOTIDE SEQUENCE [LARGE SCALE GENOMIC DNA]</scope>
    <source>
        <strain evidence="3 4">NCTC11865</strain>
    </source>
</reference>
<organism evidence="3 4">
    <name type="scientific">Cutibacterium granulosum</name>
    <dbReference type="NCBI Taxonomy" id="33011"/>
    <lineage>
        <taxon>Bacteria</taxon>
        <taxon>Bacillati</taxon>
        <taxon>Actinomycetota</taxon>
        <taxon>Actinomycetes</taxon>
        <taxon>Propionibacteriales</taxon>
        <taxon>Propionibacteriaceae</taxon>
        <taxon>Cutibacterium</taxon>
    </lineage>
</organism>
<keyword evidence="3" id="KW-0378">Hydrolase</keyword>
<dbReference type="AlphaFoldDB" id="A0A239WRM1"/>
<keyword evidence="1" id="KW-0472">Membrane</keyword>
<sequence length="328" mass="35446">MAESRRRGAPRLVPMSRGQCVPPESGVDYAHVLDLPPDGMARGLIGVAGAMLGYAVVVPLLTQLFIALGWLVTGMPGTWQQHSARALRYETVDGLIATHLGLAGLIPIVVLLAKFVHHRRATWIWSVQPGFRWRFALLVALVAGVVINVTQVIVKGGDSWGFTAPSDWWVWLIAILLTSPLQAAAEEVLFRGYFMNCLGSMGANRWVAVVVSALVFALAHGTQNMWLFADRFTFGLLAGALVILTGGLEAGIAAHVLNNLFAFGYSVFRGGASVARGLTSMGWVDALWDVTGFLAIALAAWWISRWMTVATRTPDDLVMAELEHSGKA</sequence>
<dbReference type="Pfam" id="PF02517">
    <property type="entry name" value="Rce1-like"/>
    <property type="match status" value="1"/>
</dbReference>
<protein>
    <submittedName>
        <fullName evidence="3">CAAX amino terminal protease self- immunity</fullName>
    </submittedName>
</protein>
<keyword evidence="1" id="KW-1133">Transmembrane helix</keyword>